<dbReference type="Proteomes" id="UP000594454">
    <property type="component" value="Chromosome 2"/>
</dbReference>
<feature type="region of interest" description="Disordered" evidence="1">
    <location>
        <begin position="260"/>
        <end position="296"/>
    </location>
</feature>
<name>A0A7R8YPK3_HERIL</name>
<gene>
    <name evidence="3" type="ORF">HERILL_LOCUS3874</name>
</gene>
<protein>
    <recommendedName>
        <fullName evidence="2">DUF4729 domain-containing protein</fullName>
    </recommendedName>
</protein>
<evidence type="ECO:0000313" key="3">
    <source>
        <dbReference type="EMBL" id="CAD7080733.1"/>
    </source>
</evidence>
<feature type="compositionally biased region" description="Basic and acidic residues" evidence="1">
    <location>
        <begin position="271"/>
        <end position="280"/>
    </location>
</feature>
<accession>A0A7R8YPK3</accession>
<sequence>MDSDSDENWSRMFEFHDSEDFADNNTSSPVNYIHDNSVPLKYSSIGHNPTPELPKRGPSNHENKIDLNVDQLRPRRSLCQFKTPSNESIRIEETPKTREDPKELYLKTICGDVSPDFDPMRDYYERVAQVNTIHEYYKRPNLTMATRSSSKTDTKLADPNLSDSSTVIQHLTEFRNATNYIPPSNVSAYKVDGETMSEPAIITTSKTRLVVHDMSKPQVLSYAKKPSIEVLHKPGGSNKVRKVDVGTMMDICLAPSVLPLENQAKSNEPQPVHEEEKEQNRNSTEAPNGIESPRDRNANLHAILREKLRYQVYSQFDTTPKKPQNVFMVKSPDSHDQMLPPRSVEVASIPRANKLTDAINSEVEKALKNLTAFPTLQFHGSQRRDEIVKQSKDLLRQRIMNEVYSQFEKGPEQIERVPDTKPNFCTKIVEEAEKRESETEDFLKSEERIVFPSESFNTYLEDVEVIEQTEESVPQSDSQKRESRTVGMSTESYPKLNPDLTLIIPSKCSTQKSRSIYFSEDYPHDFNVSRFKVPAPDIHSEETDNTDADVVNEILEQFQKNVCIVTNQNELISEPRLDPGRPHLEKVLRIDALSPNIRYNETIMQQTTLHSPEAETSGPITRTFGGETYQRLETQPMDDSHMQIEQIGEIQTNVYYFQQPPHYNFPVTIPPPPMITTIGDDCTNVNMKTVARNLVDDYREEPKNANEVGLLDINKFIQFIKEKFPNITLKQLKEIILNLPSDDPDSEELFELGTRMPPPATFRSDFEKYSFRPELSEKPTIDTTMYSSSDYPTDFSVTTTVTAWRAHFSPPIDLYSEPIPQFKPISRFDTEISLVDHIPREVKAAAELNLPRSPITCPITACSKLIFVSEFSKHIKMDHVKIPVETLTPGKCRNIFLDPKSDEYGVNKCHILYLVTGKIRDLGSKEFKDYLPLLVMATKVSMLQLISPLYHTRSKEVLNSQQNYLMIWLTGLSPHDLPIYFSLTAWHRYSTIPKCHMVHSGRIYSIRNKHDDRSVYNSGNAMLLSQNQVRLLTNNGQDMIELQVIVH</sequence>
<feature type="domain" description="DUF4729" evidence="2">
    <location>
        <begin position="857"/>
        <end position="1035"/>
    </location>
</feature>
<dbReference type="InParanoid" id="A0A7R8YPK3"/>
<feature type="region of interest" description="Disordered" evidence="1">
    <location>
        <begin position="468"/>
        <end position="492"/>
    </location>
</feature>
<reference evidence="3 4" key="1">
    <citation type="submission" date="2020-11" db="EMBL/GenBank/DDBJ databases">
        <authorList>
            <person name="Wallbank WR R."/>
            <person name="Pardo Diaz C."/>
            <person name="Kozak K."/>
            <person name="Martin S."/>
            <person name="Jiggins C."/>
            <person name="Moest M."/>
            <person name="Warren A I."/>
            <person name="Generalovic N T."/>
            <person name="Byers J.R.P. K."/>
            <person name="Montejo-Kovacevich G."/>
            <person name="Yen C E."/>
        </authorList>
    </citation>
    <scope>NUCLEOTIDE SEQUENCE [LARGE SCALE GENOMIC DNA]</scope>
</reference>
<keyword evidence="4" id="KW-1185">Reference proteome</keyword>
<proteinExistence type="predicted"/>
<evidence type="ECO:0000259" key="2">
    <source>
        <dbReference type="Pfam" id="PF15866"/>
    </source>
</evidence>
<dbReference type="AlphaFoldDB" id="A0A7R8YPK3"/>
<dbReference type="EMBL" id="LR899010">
    <property type="protein sequence ID" value="CAD7080733.1"/>
    <property type="molecule type" value="Genomic_DNA"/>
</dbReference>
<dbReference type="InterPro" id="IPR031732">
    <property type="entry name" value="DUF4729"/>
</dbReference>
<evidence type="ECO:0000313" key="4">
    <source>
        <dbReference type="Proteomes" id="UP000594454"/>
    </source>
</evidence>
<dbReference type="Pfam" id="PF15866">
    <property type="entry name" value="DUF4729"/>
    <property type="match status" value="1"/>
</dbReference>
<dbReference type="OrthoDB" id="7967959at2759"/>
<evidence type="ECO:0000256" key="1">
    <source>
        <dbReference type="SAM" id="MobiDB-lite"/>
    </source>
</evidence>
<organism evidence="3 4">
    <name type="scientific">Hermetia illucens</name>
    <name type="common">Black soldier fly</name>
    <dbReference type="NCBI Taxonomy" id="343691"/>
    <lineage>
        <taxon>Eukaryota</taxon>
        <taxon>Metazoa</taxon>
        <taxon>Ecdysozoa</taxon>
        <taxon>Arthropoda</taxon>
        <taxon>Hexapoda</taxon>
        <taxon>Insecta</taxon>
        <taxon>Pterygota</taxon>
        <taxon>Neoptera</taxon>
        <taxon>Endopterygota</taxon>
        <taxon>Diptera</taxon>
        <taxon>Brachycera</taxon>
        <taxon>Stratiomyomorpha</taxon>
        <taxon>Stratiomyidae</taxon>
        <taxon>Hermetiinae</taxon>
        <taxon>Hermetia</taxon>
    </lineage>
</organism>